<accession>A0A1X6ZDN3</accession>
<organism evidence="2 3">
    <name type="scientific">Pseudooceanicola marinus</name>
    <dbReference type="NCBI Taxonomy" id="396013"/>
    <lineage>
        <taxon>Bacteria</taxon>
        <taxon>Pseudomonadati</taxon>
        <taxon>Pseudomonadota</taxon>
        <taxon>Alphaproteobacteria</taxon>
        <taxon>Rhodobacterales</taxon>
        <taxon>Paracoccaceae</taxon>
        <taxon>Pseudooceanicola</taxon>
    </lineage>
</organism>
<feature type="region of interest" description="Disordered" evidence="1">
    <location>
        <begin position="1"/>
        <end position="58"/>
    </location>
</feature>
<feature type="compositionally biased region" description="Basic residues" evidence="1">
    <location>
        <begin position="20"/>
        <end position="31"/>
    </location>
</feature>
<reference evidence="2 3" key="1">
    <citation type="submission" date="2017-03" db="EMBL/GenBank/DDBJ databases">
        <authorList>
            <person name="Afonso C.L."/>
            <person name="Miller P.J."/>
            <person name="Scott M.A."/>
            <person name="Spackman E."/>
            <person name="Goraichik I."/>
            <person name="Dimitrov K.M."/>
            <person name="Suarez D.L."/>
            <person name="Swayne D.E."/>
        </authorList>
    </citation>
    <scope>NUCLEOTIDE SEQUENCE [LARGE SCALE GENOMIC DNA]</scope>
    <source>
        <strain evidence="2 3">CECT 7751</strain>
    </source>
</reference>
<name>A0A1X6ZDN3_9RHOB</name>
<protein>
    <submittedName>
        <fullName evidence="2">Uncharacterized protein</fullName>
    </submittedName>
</protein>
<dbReference type="EMBL" id="FWFN01000004">
    <property type="protein sequence ID" value="SLN46704.1"/>
    <property type="molecule type" value="Genomic_DNA"/>
</dbReference>
<dbReference type="OrthoDB" id="7875625at2"/>
<dbReference type="Proteomes" id="UP000193963">
    <property type="component" value="Unassembled WGS sequence"/>
</dbReference>
<gene>
    <name evidence="2" type="ORF">PSM7751_02175</name>
</gene>
<evidence type="ECO:0000313" key="3">
    <source>
        <dbReference type="Proteomes" id="UP000193963"/>
    </source>
</evidence>
<sequence length="58" mass="6419">MGYSQPKKQLDLKEFLSTPAKKRPGAKKFGYRRFPAAPTMSQDDAPTEKSDSEAPSDS</sequence>
<keyword evidence="3" id="KW-1185">Reference proteome</keyword>
<proteinExistence type="predicted"/>
<evidence type="ECO:0000313" key="2">
    <source>
        <dbReference type="EMBL" id="SLN46704.1"/>
    </source>
</evidence>
<dbReference type="AlphaFoldDB" id="A0A1X6ZDN3"/>
<dbReference type="RefSeq" id="WP_157792195.1">
    <property type="nucleotide sequence ID" value="NZ_FWFN01000004.1"/>
</dbReference>
<evidence type="ECO:0000256" key="1">
    <source>
        <dbReference type="SAM" id="MobiDB-lite"/>
    </source>
</evidence>